<dbReference type="Proteomes" id="UP000622687">
    <property type="component" value="Unassembled WGS sequence"/>
</dbReference>
<feature type="domain" description="Signal transduction histidine kinase osmosensitive K+ channel sensor N-terminal" evidence="5">
    <location>
        <begin position="22"/>
        <end position="230"/>
    </location>
</feature>
<keyword evidence="3" id="KW-0902">Two-component regulatory system</keyword>
<dbReference type="InterPro" id="IPR027417">
    <property type="entry name" value="P-loop_NTPase"/>
</dbReference>
<sequence>MRSEFKRDTPEEALEKFKRELRGRLKIYIGYAPGVGKTYAMLNDANSRFEKGEDIVIGYLESHQRKETEAQIGKLETVSRKKIEYNSIVMEEMDTEAIISRRPNTVLIDELAHTNVPGSKNKKRFEDVEEILSQGINVVSTLNIQHLESLNDIVRQITGVTVRETIPDKIVEEADEVVVIDITPTALQNRLKGGYIYKYENIARSLKNFFRLGNLNALREIALRQTAEEVDEELEEYKKEHGIKENWHIIERVMVCISPSPTSKKLIRRGARIARKFKCEWVVVNINSTRIFAQKMTEKDSERLEGHFKLARQLGAEVVNLTGKSISRELAQFATQRYITQIIIGHSTRTKWQTILRGSTVTRLLKLTKDIEVHVIPNDLR</sequence>
<dbReference type="SUPFAM" id="SSF52402">
    <property type="entry name" value="Adenine nucleotide alpha hydrolases-like"/>
    <property type="match status" value="1"/>
</dbReference>
<dbReference type="AlphaFoldDB" id="A0A934HYS6"/>
<evidence type="ECO:0000256" key="3">
    <source>
        <dbReference type="ARBA" id="ARBA00023012"/>
    </source>
</evidence>
<evidence type="ECO:0000313" key="6">
    <source>
        <dbReference type="EMBL" id="MBI6873714.1"/>
    </source>
</evidence>
<dbReference type="Gene3D" id="3.40.50.300">
    <property type="entry name" value="P-loop containing nucleotide triphosphate hydrolases"/>
    <property type="match status" value="1"/>
</dbReference>
<dbReference type="Pfam" id="PF02702">
    <property type="entry name" value="KdpD"/>
    <property type="match status" value="1"/>
</dbReference>
<dbReference type="InterPro" id="IPR014729">
    <property type="entry name" value="Rossmann-like_a/b/a_fold"/>
</dbReference>
<feature type="domain" description="UspA" evidence="4">
    <location>
        <begin position="251"/>
        <end position="368"/>
    </location>
</feature>
<evidence type="ECO:0000256" key="2">
    <source>
        <dbReference type="ARBA" id="ARBA00022777"/>
    </source>
</evidence>
<dbReference type="FunFam" id="3.40.50.300:FF:000483">
    <property type="entry name" value="Sensor histidine kinase KdpD"/>
    <property type="match status" value="1"/>
</dbReference>
<dbReference type="InterPro" id="IPR006016">
    <property type="entry name" value="UspA"/>
</dbReference>
<evidence type="ECO:0000256" key="1">
    <source>
        <dbReference type="ARBA" id="ARBA00022679"/>
    </source>
</evidence>
<keyword evidence="2" id="KW-0418">Kinase</keyword>
<keyword evidence="7" id="KW-1185">Reference proteome</keyword>
<dbReference type="CDD" id="cd01987">
    <property type="entry name" value="USP_KdpD-like"/>
    <property type="match status" value="1"/>
</dbReference>
<evidence type="ECO:0000313" key="7">
    <source>
        <dbReference type="Proteomes" id="UP000622687"/>
    </source>
</evidence>
<evidence type="ECO:0000259" key="4">
    <source>
        <dbReference type="Pfam" id="PF00582"/>
    </source>
</evidence>
<dbReference type="PANTHER" id="PTHR45569">
    <property type="entry name" value="SENSOR PROTEIN KDPD"/>
    <property type="match status" value="1"/>
</dbReference>
<evidence type="ECO:0000259" key="5">
    <source>
        <dbReference type="Pfam" id="PF02702"/>
    </source>
</evidence>
<organism evidence="6 7">
    <name type="scientific">Clostridium aciditolerans</name>
    <dbReference type="NCBI Taxonomy" id="339861"/>
    <lineage>
        <taxon>Bacteria</taxon>
        <taxon>Bacillati</taxon>
        <taxon>Bacillota</taxon>
        <taxon>Clostridia</taxon>
        <taxon>Eubacteriales</taxon>
        <taxon>Clostridiaceae</taxon>
        <taxon>Clostridium</taxon>
    </lineage>
</organism>
<dbReference type="InterPro" id="IPR052023">
    <property type="entry name" value="Histidine_kinase_KdpD"/>
</dbReference>
<dbReference type="GO" id="GO:0005737">
    <property type="term" value="C:cytoplasm"/>
    <property type="evidence" value="ECO:0007669"/>
    <property type="project" value="UniProtKB-ARBA"/>
</dbReference>
<keyword evidence="1" id="KW-0808">Transferase</keyword>
<dbReference type="PANTHER" id="PTHR45569:SF1">
    <property type="entry name" value="SENSOR PROTEIN KDPD"/>
    <property type="match status" value="1"/>
</dbReference>
<protein>
    <submittedName>
        <fullName evidence="6">Universal stress protein</fullName>
    </submittedName>
</protein>
<gene>
    <name evidence="6" type="ORF">I6U51_13490</name>
</gene>
<dbReference type="Gene3D" id="3.40.50.620">
    <property type="entry name" value="HUPs"/>
    <property type="match status" value="1"/>
</dbReference>
<dbReference type="RefSeq" id="WP_211143142.1">
    <property type="nucleotide sequence ID" value="NZ_JAEEGB010000015.1"/>
</dbReference>
<proteinExistence type="predicted"/>
<dbReference type="EMBL" id="JAEEGB010000015">
    <property type="protein sequence ID" value="MBI6873714.1"/>
    <property type="molecule type" value="Genomic_DNA"/>
</dbReference>
<dbReference type="GO" id="GO:0005886">
    <property type="term" value="C:plasma membrane"/>
    <property type="evidence" value="ECO:0007669"/>
    <property type="project" value="TreeGrafter"/>
</dbReference>
<dbReference type="GO" id="GO:0000155">
    <property type="term" value="F:phosphorelay sensor kinase activity"/>
    <property type="evidence" value="ECO:0007669"/>
    <property type="project" value="InterPro"/>
</dbReference>
<comment type="caution">
    <text evidence="6">The sequence shown here is derived from an EMBL/GenBank/DDBJ whole genome shotgun (WGS) entry which is preliminary data.</text>
</comment>
<dbReference type="InterPro" id="IPR003852">
    <property type="entry name" value="Sig_transdc_His_kinase_KdpD_N"/>
</dbReference>
<name>A0A934HYS6_9CLOT</name>
<reference evidence="6" key="1">
    <citation type="submission" date="2020-12" db="EMBL/GenBank/DDBJ databases">
        <title>Clostridium thailandense sp. nov., a novel acetogenic bacterium isolated from peat land soil in Thailand.</title>
        <authorList>
            <person name="Chaikitkaew S."/>
            <person name="Birkeland N.K."/>
        </authorList>
    </citation>
    <scope>NUCLEOTIDE SEQUENCE</scope>
    <source>
        <strain evidence="6">DSM 17425</strain>
    </source>
</reference>
<dbReference type="Pfam" id="PF00582">
    <property type="entry name" value="Usp"/>
    <property type="match status" value="1"/>
</dbReference>
<accession>A0A934HYS6</accession>